<gene>
    <name evidence="2" type="ordered locus">Pcar_2706</name>
</gene>
<evidence type="ECO:0000256" key="1">
    <source>
        <dbReference type="SAM" id="Phobius"/>
    </source>
</evidence>
<dbReference type="HOGENOM" id="CLU_068050_4_1_7"/>
<evidence type="ECO:0008006" key="4">
    <source>
        <dbReference type="Google" id="ProtNLM"/>
    </source>
</evidence>
<dbReference type="STRING" id="338963.Pcar_2706"/>
<reference evidence="2 3" key="2">
    <citation type="journal article" date="2012" name="BMC Genomics">
        <title>The genome of Pelobacter carbinolicus reveals surprising metabolic capabilities and physiological features.</title>
        <authorList>
            <person name="Aklujkar M."/>
            <person name="Haveman S.A."/>
            <person name="Didonato R.Jr."/>
            <person name="Chertkov O."/>
            <person name="Han C.S."/>
            <person name="Land M.L."/>
            <person name="Brown P."/>
            <person name="Lovley D.R."/>
        </authorList>
    </citation>
    <scope>NUCLEOTIDE SEQUENCE [LARGE SCALE GENOMIC DNA]</scope>
    <source>
        <strain evidence="3">DSM 2380 / NBRC 103641 / GraBd1</strain>
    </source>
</reference>
<organism evidence="2 3">
    <name type="scientific">Syntrophotalea carbinolica (strain DSM 2380 / NBRC 103641 / GraBd1)</name>
    <name type="common">Pelobacter carbinolicus</name>
    <dbReference type="NCBI Taxonomy" id="338963"/>
    <lineage>
        <taxon>Bacteria</taxon>
        <taxon>Pseudomonadati</taxon>
        <taxon>Thermodesulfobacteriota</taxon>
        <taxon>Desulfuromonadia</taxon>
        <taxon>Desulfuromonadales</taxon>
        <taxon>Syntrophotaleaceae</taxon>
        <taxon>Syntrophotalea</taxon>
    </lineage>
</organism>
<evidence type="ECO:0000313" key="2">
    <source>
        <dbReference type="EMBL" id="ABA89942.1"/>
    </source>
</evidence>
<dbReference type="InterPro" id="IPR007462">
    <property type="entry name" value="COV1-like"/>
</dbReference>
<dbReference type="Proteomes" id="UP000002534">
    <property type="component" value="Chromosome"/>
</dbReference>
<proteinExistence type="predicted"/>
<dbReference type="KEGG" id="pca:Pcar_2706"/>
<evidence type="ECO:0000313" key="3">
    <source>
        <dbReference type="Proteomes" id="UP000002534"/>
    </source>
</evidence>
<feature type="transmembrane region" description="Helical" evidence="1">
    <location>
        <begin position="51"/>
        <end position="75"/>
    </location>
</feature>
<name>Q3A115_SYNC1</name>
<reference evidence="3" key="1">
    <citation type="submission" date="2005-10" db="EMBL/GenBank/DDBJ databases">
        <title>Complete sequence of Pelobacter carbinolicus DSM 2380.</title>
        <authorList>
            <person name="Copeland A."/>
            <person name="Lucas S."/>
            <person name="Lapidus A."/>
            <person name="Barry K."/>
            <person name="Detter J.C."/>
            <person name="Glavina T."/>
            <person name="Hammon N."/>
            <person name="Israni S."/>
            <person name="Pitluck S."/>
            <person name="Chertkov O."/>
            <person name="Schmutz J."/>
            <person name="Larimer F."/>
            <person name="Land M."/>
            <person name="Kyrpides N."/>
            <person name="Ivanova N."/>
            <person name="Richardson P."/>
        </authorList>
    </citation>
    <scope>NUCLEOTIDE SEQUENCE [LARGE SCALE GENOMIC DNA]</scope>
    <source>
        <strain evidence="3">DSM 2380 / NBRC 103641 / GraBd1</strain>
    </source>
</reference>
<keyword evidence="1" id="KW-1133">Transmembrane helix</keyword>
<dbReference type="eggNOG" id="COG2928">
    <property type="taxonomic scope" value="Bacteria"/>
</dbReference>
<feature type="transmembrane region" description="Helical" evidence="1">
    <location>
        <begin position="12"/>
        <end position="31"/>
    </location>
</feature>
<keyword evidence="3" id="KW-1185">Reference proteome</keyword>
<dbReference type="PANTHER" id="PTHR31876">
    <property type="entry name" value="COV-LIKE PROTEIN 1"/>
    <property type="match status" value="1"/>
</dbReference>
<dbReference type="AlphaFoldDB" id="Q3A115"/>
<protein>
    <recommendedName>
        <fullName evidence="4">DUF502 domain-containing protein</fullName>
    </recommendedName>
</protein>
<keyword evidence="1" id="KW-0472">Membrane</keyword>
<dbReference type="Pfam" id="PF04367">
    <property type="entry name" value="DUF502"/>
    <property type="match status" value="1"/>
</dbReference>
<dbReference type="EMBL" id="CP000142">
    <property type="protein sequence ID" value="ABA89942.1"/>
    <property type="molecule type" value="Genomic_DNA"/>
</dbReference>
<sequence>MFMKRLGRTLLQGLAAMLPAILTIYILYWLVRSAETVLGSVLTLLLPPGRYIPGMGLVAGLLFTFLFGMALNAFLVRKMLSLSEALMNRIPLVKVLYGSLKDFIGFFAARREAQFNQVVTVELDFGGMPMRMLGFVTCSDFSNLPEGIGDADEVAVYLPLSYQIGGYTVIVPRSAVNPVAISTHRAMGFVVTGGLTADKGNAVAEGRRGAGSAKPAGSA</sequence>
<keyword evidence="1" id="KW-0812">Transmembrane</keyword>
<dbReference type="PANTHER" id="PTHR31876:SF26">
    <property type="entry name" value="PROTEIN LIKE COV 2"/>
    <property type="match status" value="1"/>
</dbReference>
<accession>Q3A115</accession>